<protein>
    <recommendedName>
        <fullName evidence="7">Protein kinase domain-containing protein</fullName>
    </recommendedName>
</protein>
<dbReference type="InterPro" id="IPR011009">
    <property type="entry name" value="Kinase-like_dom_sf"/>
</dbReference>
<dbReference type="GO" id="GO:0051707">
    <property type="term" value="P:response to other organism"/>
    <property type="evidence" value="ECO:0007669"/>
    <property type="project" value="UniProtKB-ARBA"/>
</dbReference>
<evidence type="ECO:0000256" key="3">
    <source>
        <dbReference type="PROSITE-ProRule" id="PRU10141"/>
    </source>
</evidence>
<dbReference type="PANTHER" id="PTHR27007">
    <property type="match status" value="1"/>
</dbReference>
<reference evidence="8" key="1">
    <citation type="journal article" date="2019" name="BMC Genomics">
        <title>A new reference genome for Sorghum bicolor reveals high levels of sequence similarity between sweet and grain genotypes: implications for the genetics of sugar metabolism.</title>
        <authorList>
            <person name="Cooper E.A."/>
            <person name="Brenton Z.W."/>
            <person name="Flinn B.S."/>
            <person name="Jenkins J."/>
            <person name="Shu S."/>
            <person name="Flowers D."/>
            <person name="Luo F."/>
            <person name="Wang Y."/>
            <person name="Xia P."/>
            <person name="Barry K."/>
            <person name="Daum C."/>
            <person name="Lipzen A."/>
            <person name="Yoshinaga Y."/>
            <person name="Schmutz J."/>
            <person name="Saski C."/>
            <person name="Vermerris W."/>
            <person name="Kresovich S."/>
        </authorList>
    </citation>
    <scope>NUCLEOTIDE SEQUENCE</scope>
</reference>
<feature type="region of interest" description="Disordered" evidence="4">
    <location>
        <begin position="384"/>
        <end position="429"/>
    </location>
</feature>
<dbReference type="InterPro" id="IPR000719">
    <property type="entry name" value="Prot_kinase_dom"/>
</dbReference>
<evidence type="ECO:0000256" key="4">
    <source>
        <dbReference type="SAM" id="MobiDB-lite"/>
    </source>
</evidence>
<dbReference type="EMBL" id="CM027681">
    <property type="protein sequence ID" value="KAG0543373.1"/>
    <property type="molecule type" value="Genomic_DNA"/>
</dbReference>
<name>A0A921UTA2_SORBI</name>
<keyword evidence="5" id="KW-1133">Transmembrane helix</keyword>
<dbReference type="InterPro" id="IPR001245">
    <property type="entry name" value="Ser-Thr/Tyr_kinase_cat_dom"/>
</dbReference>
<dbReference type="Gene3D" id="3.30.200.20">
    <property type="entry name" value="Phosphorylase Kinase, domain 1"/>
    <property type="match status" value="1"/>
</dbReference>
<dbReference type="GO" id="GO:0005524">
    <property type="term" value="F:ATP binding"/>
    <property type="evidence" value="ECO:0007669"/>
    <property type="project" value="UniProtKB-UniRule"/>
</dbReference>
<feature type="compositionally biased region" description="Basic residues" evidence="4">
    <location>
        <begin position="197"/>
        <end position="213"/>
    </location>
</feature>
<evidence type="ECO:0000259" key="7">
    <source>
        <dbReference type="PROSITE" id="PS50011"/>
    </source>
</evidence>
<reference evidence="8" key="2">
    <citation type="submission" date="2020-10" db="EMBL/GenBank/DDBJ databases">
        <authorList>
            <person name="Cooper E.A."/>
            <person name="Brenton Z.W."/>
            <person name="Flinn B.S."/>
            <person name="Jenkins J."/>
            <person name="Shu S."/>
            <person name="Flowers D."/>
            <person name="Luo F."/>
            <person name="Wang Y."/>
            <person name="Xia P."/>
            <person name="Barry K."/>
            <person name="Daum C."/>
            <person name="Lipzen A."/>
            <person name="Yoshinaga Y."/>
            <person name="Schmutz J."/>
            <person name="Saski C."/>
            <person name="Vermerris W."/>
            <person name="Kresovich S."/>
        </authorList>
    </citation>
    <scope>NUCLEOTIDE SEQUENCE</scope>
</reference>
<feature type="chain" id="PRO_5037679052" description="Protein kinase domain-containing protein" evidence="6">
    <location>
        <begin position="22"/>
        <end position="429"/>
    </location>
</feature>
<keyword evidence="6" id="KW-0732">Signal</keyword>
<evidence type="ECO:0000256" key="5">
    <source>
        <dbReference type="SAM" id="Phobius"/>
    </source>
</evidence>
<feature type="signal peptide" evidence="6">
    <location>
        <begin position="1"/>
        <end position="21"/>
    </location>
</feature>
<sequence length="429" mass="46797">MAPQATSATVIIFTLVLNTLTVPPETRLMVMESSTGRCVHDLGSGWLAGRHLLASLPPVGSCGGSGVVNVTGSPPLPLLLFSLPGEGNQSVCRPWNYSDVNRRIHRPSSLPLEPGIYNGGAPGVQELVSSDPYFGLNLSSLDCAISSYYASSVMFPNIQEPHTYSHPLRAPVVFYYGRLVVIGNQSSERGAFPRLRSTGRHKTLPPPGGHRKLLGSQGSSTTRSLIRRRRRRRRRQQVLHQEPRVGVVSRAAAVALAAALALFGLLCTCTIAGVVLWCMRSKSETDENLILQIEELICPSAPRRYRRRELAAATHGFAEAEKIGRGGFGAVYRGFLADQERHVAIKVLSSSLQAQAKGMREFQAEVKVMTRCHRQHLQLLYANREGQGGSGGKAEEIQEAQLQDSRPKLDDLGTLRGPNREQAHRGSSM</sequence>
<dbReference type="AlphaFoldDB" id="A0A921UTA2"/>
<evidence type="ECO:0000313" key="9">
    <source>
        <dbReference type="Proteomes" id="UP000807115"/>
    </source>
</evidence>
<feature type="region of interest" description="Disordered" evidence="4">
    <location>
        <begin position="191"/>
        <end position="238"/>
    </location>
</feature>
<evidence type="ECO:0000256" key="6">
    <source>
        <dbReference type="SAM" id="SignalP"/>
    </source>
</evidence>
<evidence type="ECO:0000256" key="2">
    <source>
        <dbReference type="ARBA" id="ARBA00022840"/>
    </source>
</evidence>
<dbReference type="SUPFAM" id="SSF56112">
    <property type="entry name" value="Protein kinase-like (PK-like)"/>
    <property type="match status" value="1"/>
</dbReference>
<feature type="binding site" evidence="3">
    <location>
        <position position="346"/>
    </location>
    <ligand>
        <name>ATP</name>
        <dbReference type="ChEBI" id="CHEBI:30616"/>
    </ligand>
</feature>
<dbReference type="PROSITE" id="PS50011">
    <property type="entry name" value="PROTEIN_KINASE_DOM"/>
    <property type="match status" value="1"/>
</dbReference>
<dbReference type="InterPro" id="IPR017441">
    <property type="entry name" value="Protein_kinase_ATP_BS"/>
</dbReference>
<dbReference type="Proteomes" id="UP000807115">
    <property type="component" value="Chromosome 2"/>
</dbReference>
<organism evidence="8 9">
    <name type="scientific">Sorghum bicolor</name>
    <name type="common">Sorghum</name>
    <name type="synonym">Sorghum vulgare</name>
    <dbReference type="NCBI Taxonomy" id="4558"/>
    <lineage>
        <taxon>Eukaryota</taxon>
        <taxon>Viridiplantae</taxon>
        <taxon>Streptophyta</taxon>
        <taxon>Embryophyta</taxon>
        <taxon>Tracheophyta</taxon>
        <taxon>Spermatophyta</taxon>
        <taxon>Magnoliopsida</taxon>
        <taxon>Liliopsida</taxon>
        <taxon>Poales</taxon>
        <taxon>Poaceae</taxon>
        <taxon>PACMAD clade</taxon>
        <taxon>Panicoideae</taxon>
        <taxon>Andropogonodae</taxon>
        <taxon>Andropogoneae</taxon>
        <taxon>Sorghinae</taxon>
        <taxon>Sorghum</taxon>
    </lineage>
</organism>
<dbReference type="Pfam" id="PF07714">
    <property type="entry name" value="PK_Tyr_Ser-Thr"/>
    <property type="match status" value="1"/>
</dbReference>
<proteinExistence type="predicted"/>
<gene>
    <name evidence="8" type="ORF">BDA96_02G185000</name>
</gene>
<feature type="domain" description="Protein kinase" evidence="7">
    <location>
        <begin position="317"/>
        <end position="429"/>
    </location>
</feature>
<comment type="caution">
    <text evidence="8">The sequence shown here is derived from an EMBL/GenBank/DDBJ whole genome shotgun (WGS) entry which is preliminary data.</text>
</comment>
<keyword evidence="5" id="KW-0812">Transmembrane</keyword>
<keyword evidence="5" id="KW-0472">Membrane</keyword>
<keyword evidence="2 3" id="KW-0067">ATP-binding</keyword>
<evidence type="ECO:0000256" key="1">
    <source>
        <dbReference type="ARBA" id="ARBA00022741"/>
    </source>
</evidence>
<dbReference type="PROSITE" id="PS00107">
    <property type="entry name" value="PROTEIN_KINASE_ATP"/>
    <property type="match status" value="1"/>
</dbReference>
<dbReference type="InterPro" id="IPR050528">
    <property type="entry name" value="L-type_Lectin-RKs"/>
</dbReference>
<evidence type="ECO:0000313" key="8">
    <source>
        <dbReference type="EMBL" id="KAG0543373.1"/>
    </source>
</evidence>
<feature type="transmembrane region" description="Helical" evidence="5">
    <location>
        <begin position="251"/>
        <end position="278"/>
    </location>
</feature>
<feature type="compositionally biased region" description="Basic residues" evidence="4">
    <location>
        <begin position="225"/>
        <end position="237"/>
    </location>
</feature>
<accession>A0A921UTA2</accession>
<feature type="compositionally biased region" description="Basic and acidic residues" evidence="4">
    <location>
        <begin position="405"/>
        <end position="429"/>
    </location>
</feature>
<dbReference type="GO" id="GO:0004672">
    <property type="term" value="F:protein kinase activity"/>
    <property type="evidence" value="ECO:0007669"/>
    <property type="project" value="InterPro"/>
</dbReference>
<keyword evidence="1 3" id="KW-0547">Nucleotide-binding</keyword>